<comment type="caution">
    <text evidence="2">The sequence shown here is derived from an EMBL/GenBank/DDBJ whole genome shotgun (WGS) entry which is preliminary data.</text>
</comment>
<dbReference type="Proteomes" id="UP001228049">
    <property type="component" value="Unassembled WGS sequence"/>
</dbReference>
<dbReference type="EMBL" id="JASDAP010000020">
    <property type="protein sequence ID" value="KAK1886758.1"/>
    <property type="molecule type" value="Genomic_DNA"/>
</dbReference>
<keyword evidence="3" id="KW-1185">Reference proteome</keyword>
<accession>A0AAD9EZ03</accession>
<feature type="region of interest" description="Disordered" evidence="1">
    <location>
        <begin position="1"/>
        <end position="25"/>
    </location>
</feature>
<proteinExistence type="predicted"/>
<feature type="compositionally biased region" description="Basic and acidic residues" evidence="1">
    <location>
        <begin position="1"/>
        <end position="16"/>
    </location>
</feature>
<organism evidence="2 3">
    <name type="scientific">Dissostichus eleginoides</name>
    <name type="common">Patagonian toothfish</name>
    <name type="synonym">Dissostichus amissus</name>
    <dbReference type="NCBI Taxonomy" id="100907"/>
    <lineage>
        <taxon>Eukaryota</taxon>
        <taxon>Metazoa</taxon>
        <taxon>Chordata</taxon>
        <taxon>Craniata</taxon>
        <taxon>Vertebrata</taxon>
        <taxon>Euteleostomi</taxon>
        <taxon>Actinopterygii</taxon>
        <taxon>Neopterygii</taxon>
        <taxon>Teleostei</taxon>
        <taxon>Neoteleostei</taxon>
        <taxon>Acanthomorphata</taxon>
        <taxon>Eupercaria</taxon>
        <taxon>Perciformes</taxon>
        <taxon>Notothenioidei</taxon>
        <taxon>Nototheniidae</taxon>
        <taxon>Dissostichus</taxon>
    </lineage>
</organism>
<evidence type="ECO:0000256" key="1">
    <source>
        <dbReference type="SAM" id="MobiDB-lite"/>
    </source>
</evidence>
<dbReference type="AlphaFoldDB" id="A0AAD9EZ03"/>
<protein>
    <submittedName>
        <fullName evidence="2">PRKCA-binding protein</fullName>
    </submittedName>
</protein>
<name>A0AAD9EZ03_DISEL</name>
<reference evidence="2" key="1">
    <citation type="submission" date="2023-04" db="EMBL/GenBank/DDBJ databases">
        <title>Chromosome-level genome of Chaenocephalus aceratus.</title>
        <authorList>
            <person name="Park H."/>
        </authorList>
    </citation>
    <scope>NUCLEOTIDE SEQUENCE</scope>
    <source>
        <strain evidence="2">DE</strain>
        <tissue evidence="2">Muscle</tissue>
    </source>
</reference>
<sequence length="82" mass="9675">MRERVARSVRLRREEQQGVAEGGEGVHERRLIVRESVLGRKTGRGVNTDEGESTRQSNRWSTEHTRVHLLTRIFWRLSQTHR</sequence>
<gene>
    <name evidence="2" type="ORF">KUDE01_030473</name>
</gene>
<evidence type="ECO:0000313" key="2">
    <source>
        <dbReference type="EMBL" id="KAK1886758.1"/>
    </source>
</evidence>
<evidence type="ECO:0000313" key="3">
    <source>
        <dbReference type="Proteomes" id="UP001228049"/>
    </source>
</evidence>